<comment type="caution">
    <text evidence="2">The sequence shown here is derived from an EMBL/GenBank/DDBJ whole genome shotgun (WGS) entry which is preliminary data.</text>
</comment>
<dbReference type="Proteomes" id="UP001412067">
    <property type="component" value="Unassembled WGS sequence"/>
</dbReference>
<feature type="region of interest" description="Disordered" evidence="1">
    <location>
        <begin position="43"/>
        <end position="72"/>
    </location>
</feature>
<protein>
    <submittedName>
        <fullName evidence="2">Uncharacterized protein</fullName>
    </submittedName>
</protein>
<reference evidence="2 3" key="1">
    <citation type="journal article" date="2022" name="Nat. Plants">
        <title>Genomes of leafy and leafless Platanthera orchids illuminate the evolution of mycoheterotrophy.</title>
        <authorList>
            <person name="Li M.H."/>
            <person name="Liu K.W."/>
            <person name="Li Z."/>
            <person name="Lu H.C."/>
            <person name="Ye Q.L."/>
            <person name="Zhang D."/>
            <person name="Wang J.Y."/>
            <person name="Li Y.F."/>
            <person name="Zhong Z.M."/>
            <person name="Liu X."/>
            <person name="Yu X."/>
            <person name="Liu D.K."/>
            <person name="Tu X.D."/>
            <person name="Liu B."/>
            <person name="Hao Y."/>
            <person name="Liao X.Y."/>
            <person name="Jiang Y.T."/>
            <person name="Sun W.H."/>
            <person name="Chen J."/>
            <person name="Chen Y.Q."/>
            <person name="Ai Y."/>
            <person name="Zhai J.W."/>
            <person name="Wu S.S."/>
            <person name="Zhou Z."/>
            <person name="Hsiao Y.Y."/>
            <person name="Wu W.L."/>
            <person name="Chen Y.Y."/>
            <person name="Lin Y.F."/>
            <person name="Hsu J.L."/>
            <person name="Li C.Y."/>
            <person name="Wang Z.W."/>
            <person name="Zhao X."/>
            <person name="Zhong W.Y."/>
            <person name="Ma X.K."/>
            <person name="Ma L."/>
            <person name="Huang J."/>
            <person name="Chen G.Z."/>
            <person name="Huang M.Z."/>
            <person name="Huang L."/>
            <person name="Peng D.H."/>
            <person name="Luo Y.B."/>
            <person name="Zou S.Q."/>
            <person name="Chen S.P."/>
            <person name="Lan S."/>
            <person name="Tsai W.C."/>
            <person name="Van de Peer Y."/>
            <person name="Liu Z.J."/>
        </authorList>
    </citation>
    <scope>NUCLEOTIDE SEQUENCE [LARGE SCALE GENOMIC DNA]</scope>
    <source>
        <strain evidence="2">Lor288</strain>
    </source>
</reference>
<name>A0ABR2LK39_9ASPA</name>
<keyword evidence="3" id="KW-1185">Reference proteome</keyword>
<proteinExistence type="predicted"/>
<dbReference type="EMBL" id="JBBWWR010000018">
    <property type="protein sequence ID" value="KAK8943507.1"/>
    <property type="molecule type" value="Genomic_DNA"/>
</dbReference>
<evidence type="ECO:0000256" key="1">
    <source>
        <dbReference type="SAM" id="MobiDB-lite"/>
    </source>
</evidence>
<gene>
    <name evidence="2" type="ORF">KSP40_PGU021817</name>
</gene>
<organism evidence="2 3">
    <name type="scientific">Platanthera guangdongensis</name>
    <dbReference type="NCBI Taxonomy" id="2320717"/>
    <lineage>
        <taxon>Eukaryota</taxon>
        <taxon>Viridiplantae</taxon>
        <taxon>Streptophyta</taxon>
        <taxon>Embryophyta</taxon>
        <taxon>Tracheophyta</taxon>
        <taxon>Spermatophyta</taxon>
        <taxon>Magnoliopsida</taxon>
        <taxon>Liliopsida</taxon>
        <taxon>Asparagales</taxon>
        <taxon>Orchidaceae</taxon>
        <taxon>Orchidoideae</taxon>
        <taxon>Orchideae</taxon>
        <taxon>Orchidinae</taxon>
        <taxon>Platanthera</taxon>
    </lineage>
</organism>
<evidence type="ECO:0000313" key="2">
    <source>
        <dbReference type="EMBL" id="KAK8943507.1"/>
    </source>
</evidence>
<accession>A0ABR2LK39</accession>
<sequence length="176" mass="20170">MRRWKIPEFESWGYYEGYEDLFNVPVAMPVKCRLPYTGHYRQKAPKMSGAGTETNYTKEQKQRKQRKVCNAADCPPRRPRAAMAVDEDLYKIPPELLYKKPKTVSPSPVLSLSLLAPRIMAKISLLNIAVTLLNAEEDAEETDIRMYGAQLPLADPWRRCIVLPPLVLRLLYICSS</sequence>
<evidence type="ECO:0000313" key="3">
    <source>
        <dbReference type="Proteomes" id="UP001412067"/>
    </source>
</evidence>